<reference evidence="2 3" key="1">
    <citation type="submission" date="2019-11" db="EMBL/GenBank/DDBJ databases">
        <title>Genome sequences of 17 halophilic strains isolated from different environments.</title>
        <authorList>
            <person name="Furrow R.E."/>
        </authorList>
    </citation>
    <scope>NUCLEOTIDE SEQUENCE [LARGE SCALE GENOMIC DNA]</scope>
    <source>
        <strain evidence="2 3">22506_14_FS</strain>
    </source>
</reference>
<evidence type="ECO:0000256" key="1">
    <source>
        <dbReference type="SAM" id="Phobius"/>
    </source>
</evidence>
<dbReference type="Proteomes" id="UP000447833">
    <property type="component" value="Unassembled WGS sequence"/>
</dbReference>
<evidence type="ECO:0000313" key="3">
    <source>
        <dbReference type="Proteomes" id="UP000447833"/>
    </source>
</evidence>
<name>A0A845F225_9BACL</name>
<protein>
    <submittedName>
        <fullName evidence="2">Uncharacterized protein</fullName>
    </submittedName>
</protein>
<keyword evidence="1" id="KW-0812">Transmembrane</keyword>
<sequence length="117" mass="13164">MSDLLWITYLGILGAPAIGFLLKGKYKTIAMKVDFIVSCMTWTGLFGYVTSISIGPTLLWKIVFVVGIVWDLLFVIYIDQSDEAIEGLSEKTVKATTVVFSILMLLPLYYGLFRYAY</sequence>
<evidence type="ECO:0000313" key="2">
    <source>
        <dbReference type="EMBL" id="MYL64851.1"/>
    </source>
</evidence>
<dbReference type="RefSeq" id="WP_160920257.1">
    <property type="nucleotide sequence ID" value="NZ_WMEY01000005.1"/>
</dbReference>
<keyword evidence="1" id="KW-0472">Membrane</keyword>
<gene>
    <name evidence="2" type="ORF">GLW07_15945</name>
</gene>
<dbReference type="AlphaFoldDB" id="A0A845F225"/>
<feature type="transmembrane region" description="Helical" evidence="1">
    <location>
        <begin position="35"/>
        <end position="52"/>
    </location>
</feature>
<feature type="transmembrane region" description="Helical" evidence="1">
    <location>
        <begin position="98"/>
        <end position="116"/>
    </location>
</feature>
<feature type="transmembrane region" description="Helical" evidence="1">
    <location>
        <begin position="6"/>
        <end position="23"/>
    </location>
</feature>
<comment type="caution">
    <text evidence="2">The sequence shown here is derived from an EMBL/GenBank/DDBJ whole genome shotgun (WGS) entry which is preliminary data.</text>
</comment>
<organism evidence="2 3">
    <name type="scientific">Guptibacillus hwajinpoensis</name>
    <dbReference type="NCBI Taxonomy" id="208199"/>
    <lineage>
        <taxon>Bacteria</taxon>
        <taxon>Bacillati</taxon>
        <taxon>Bacillota</taxon>
        <taxon>Bacilli</taxon>
        <taxon>Bacillales</taxon>
        <taxon>Guptibacillaceae</taxon>
        <taxon>Guptibacillus</taxon>
    </lineage>
</organism>
<keyword evidence="1" id="KW-1133">Transmembrane helix</keyword>
<dbReference type="EMBL" id="WMEY01000005">
    <property type="protein sequence ID" value="MYL64851.1"/>
    <property type="molecule type" value="Genomic_DNA"/>
</dbReference>
<feature type="transmembrane region" description="Helical" evidence="1">
    <location>
        <begin position="58"/>
        <end position="78"/>
    </location>
</feature>
<accession>A0A845F225</accession>
<proteinExistence type="predicted"/>